<keyword evidence="1" id="KW-0812">Transmembrane</keyword>
<protein>
    <submittedName>
        <fullName evidence="2">AzlD domain-containing protein</fullName>
    </submittedName>
</protein>
<feature type="transmembrane region" description="Helical" evidence="1">
    <location>
        <begin position="73"/>
        <end position="100"/>
    </location>
</feature>
<evidence type="ECO:0000256" key="1">
    <source>
        <dbReference type="SAM" id="Phobius"/>
    </source>
</evidence>
<keyword evidence="1" id="KW-1133">Transmembrane helix</keyword>
<feature type="transmembrane region" description="Helical" evidence="1">
    <location>
        <begin position="6"/>
        <end position="23"/>
    </location>
</feature>
<dbReference type="InterPro" id="IPR008407">
    <property type="entry name" value="Brnchd-chn_aa_trnsp_AzlD"/>
</dbReference>
<dbReference type="RefSeq" id="WP_164306383.1">
    <property type="nucleotide sequence ID" value="NZ_BAABAD010000005.1"/>
</dbReference>
<reference evidence="2 3" key="1">
    <citation type="submission" date="2020-09" db="EMBL/GenBank/DDBJ databases">
        <title>Novel species in genus Gordonia.</title>
        <authorList>
            <person name="Zhang G."/>
        </authorList>
    </citation>
    <scope>NUCLEOTIDE SEQUENCE [LARGE SCALE GENOMIC DNA]</scope>
    <source>
        <strain evidence="2 3">ON-33</strain>
    </source>
</reference>
<name>A0ABR7WHK5_9ACTN</name>
<keyword evidence="1" id="KW-0472">Membrane</keyword>
<keyword evidence="3" id="KW-1185">Reference proteome</keyword>
<dbReference type="Proteomes" id="UP000602395">
    <property type="component" value="Unassembled WGS sequence"/>
</dbReference>
<organism evidence="2 3">
    <name type="scientific">Gordonia hankookensis</name>
    <dbReference type="NCBI Taxonomy" id="589403"/>
    <lineage>
        <taxon>Bacteria</taxon>
        <taxon>Bacillati</taxon>
        <taxon>Actinomycetota</taxon>
        <taxon>Actinomycetes</taxon>
        <taxon>Mycobacteriales</taxon>
        <taxon>Gordoniaceae</taxon>
        <taxon>Gordonia</taxon>
    </lineage>
</organism>
<feature type="transmembrane region" description="Helical" evidence="1">
    <location>
        <begin position="44"/>
        <end position="61"/>
    </location>
</feature>
<proteinExistence type="predicted"/>
<evidence type="ECO:0000313" key="3">
    <source>
        <dbReference type="Proteomes" id="UP000602395"/>
    </source>
</evidence>
<gene>
    <name evidence="2" type="ORF">IDF66_16825</name>
</gene>
<dbReference type="Pfam" id="PF05437">
    <property type="entry name" value="AzlD"/>
    <property type="match status" value="1"/>
</dbReference>
<accession>A0ABR7WHK5</accession>
<sequence>MSTTGLFIGVGVLAVGTYLIRLAGPALRNRYEVSPQAAAVMDRAAIVLLVGVAATGALFAGHDLVGWARPAGVTVGIIAALCKAPLVVVVLLAALVAAGLRAAGVA</sequence>
<comment type="caution">
    <text evidence="2">The sequence shown here is derived from an EMBL/GenBank/DDBJ whole genome shotgun (WGS) entry which is preliminary data.</text>
</comment>
<evidence type="ECO:0000313" key="2">
    <source>
        <dbReference type="EMBL" id="MBD1321252.1"/>
    </source>
</evidence>
<dbReference type="EMBL" id="JACWMS010000003">
    <property type="protein sequence ID" value="MBD1321252.1"/>
    <property type="molecule type" value="Genomic_DNA"/>
</dbReference>